<dbReference type="PANTHER" id="PTHR12558">
    <property type="entry name" value="CELL DIVISION CYCLE 16,23,27"/>
    <property type="match status" value="1"/>
</dbReference>
<dbReference type="Gene3D" id="1.25.40.10">
    <property type="entry name" value="Tetratricopeptide repeat domain"/>
    <property type="match status" value="2"/>
</dbReference>
<dbReference type="PROSITE" id="PS50005">
    <property type="entry name" value="TPR"/>
    <property type="match status" value="1"/>
</dbReference>
<organism evidence="4 5">
    <name type="scientific">Maridesulfovibrio salexigens (strain ATCC 14822 / DSM 2638 / NCIMB 8403 / VKM B-1763)</name>
    <name type="common">Desulfovibrio salexigens</name>
    <dbReference type="NCBI Taxonomy" id="526222"/>
    <lineage>
        <taxon>Bacteria</taxon>
        <taxon>Pseudomonadati</taxon>
        <taxon>Thermodesulfobacteriota</taxon>
        <taxon>Desulfovibrionia</taxon>
        <taxon>Desulfovibrionales</taxon>
        <taxon>Desulfovibrionaceae</taxon>
        <taxon>Maridesulfovibrio</taxon>
    </lineage>
</organism>
<evidence type="ECO:0000256" key="1">
    <source>
        <dbReference type="PROSITE-ProRule" id="PRU00169"/>
    </source>
</evidence>
<dbReference type="RefSeq" id="WP_015853252.1">
    <property type="nucleotide sequence ID" value="NC_012881.1"/>
</dbReference>
<keyword evidence="2" id="KW-0802">TPR repeat</keyword>
<dbReference type="SMART" id="SM00028">
    <property type="entry name" value="TPR"/>
    <property type="match status" value="5"/>
</dbReference>
<comment type="caution">
    <text evidence="1">Lacks conserved residue(s) required for the propagation of feature annotation.</text>
</comment>
<dbReference type="InterPro" id="IPR011990">
    <property type="entry name" value="TPR-like_helical_dom_sf"/>
</dbReference>
<reference evidence="4 5" key="1">
    <citation type="submission" date="2009-06" db="EMBL/GenBank/DDBJ databases">
        <title>Complete sequence of Desulfovibrio salexigens DSM 2638.</title>
        <authorList>
            <consortium name="US DOE Joint Genome Institute"/>
            <person name="Lucas S."/>
            <person name="Copeland A."/>
            <person name="Lapidus A."/>
            <person name="Glavina del Rio T."/>
            <person name="Tice H."/>
            <person name="Bruce D."/>
            <person name="Goodwin L."/>
            <person name="Pitluck S."/>
            <person name="Munk A.C."/>
            <person name="Brettin T."/>
            <person name="Detter J.C."/>
            <person name="Han C."/>
            <person name="Tapia R."/>
            <person name="Larimer F."/>
            <person name="Land M."/>
            <person name="Hauser L."/>
            <person name="Kyrpides N."/>
            <person name="Anderson I."/>
            <person name="Wall J.D."/>
            <person name="Arkin A.P."/>
            <person name="Dehal P."/>
            <person name="Chivian D."/>
            <person name="Giles B."/>
            <person name="Hazen T.C."/>
        </authorList>
    </citation>
    <scope>NUCLEOTIDE SEQUENCE [LARGE SCALE GENOMIC DNA]</scope>
    <source>
        <strain evidence="5">ATCC 14822 / DSM 2638 / NCIMB 8403 / VKM B-1763</strain>
    </source>
</reference>
<accession>C6BS53</accession>
<name>C6BS53_MARSD</name>
<protein>
    <submittedName>
        <fullName evidence="4">TPR repeat-containing protein</fullName>
    </submittedName>
</protein>
<sequence length="445" mass="50126">MATKYDKIVREFYEEQAGFTVLLSDEPSFYKLLRGTLHKILAIRRDCLAYYQEQAPCLSEIKDKIGAKQPVLVFVERLVRGKPTADFILNIRRLFPEIKVVVLTDETSQEELIFLHELGANNIITKPVSVDSLVQKLAFTIQPQGKLAQLVEAGKTFLRKGELDKVLVVSAKILEIKPDSPAALMLQGDAQSGMGQREEALKSYLQAHEQSKVFMEPIKKLAEFYKGNDNDQYLHYLKKLDSISPLNTERKCEIGRVHLEREELEEAEVYFDDAVKCAVKEAHNYLSQVMSGIAESLFEVAPDKAEKYYSKLLKVKSSSLSADDLETYNKLGIALRKQGKWQQAVENYQSALKVAPNEPGLFYNIGLAYSDGKEYAKCAKYFKRAVRSDGMIHKSAVSVARNIAGIFLKVGMNDEARVVLGEALTEFPDDDKLKTLLKKSEPPQG</sequence>
<dbReference type="Proteomes" id="UP000002601">
    <property type="component" value="Chromosome"/>
</dbReference>
<dbReference type="PROSITE" id="PS50110">
    <property type="entry name" value="RESPONSE_REGULATORY"/>
    <property type="match status" value="1"/>
</dbReference>
<dbReference type="HOGENOM" id="CLU_617815_0_0_7"/>
<evidence type="ECO:0000259" key="3">
    <source>
        <dbReference type="PROSITE" id="PS50110"/>
    </source>
</evidence>
<dbReference type="EMBL" id="CP001649">
    <property type="protein sequence ID" value="ACS81436.1"/>
    <property type="molecule type" value="Genomic_DNA"/>
</dbReference>
<dbReference type="SUPFAM" id="SSF52172">
    <property type="entry name" value="CheY-like"/>
    <property type="match status" value="1"/>
</dbReference>
<dbReference type="AlphaFoldDB" id="C6BS53"/>
<evidence type="ECO:0000313" key="4">
    <source>
        <dbReference type="EMBL" id="ACS81436.1"/>
    </source>
</evidence>
<evidence type="ECO:0000256" key="2">
    <source>
        <dbReference type="PROSITE-ProRule" id="PRU00339"/>
    </source>
</evidence>
<dbReference type="SUPFAM" id="SSF48452">
    <property type="entry name" value="TPR-like"/>
    <property type="match status" value="1"/>
</dbReference>
<dbReference type="PANTHER" id="PTHR12558:SF13">
    <property type="entry name" value="CELL DIVISION CYCLE PROTEIN 27 HOMOLOG"/>
    <property type="match status" value="1"/>
</dbReference>
<dbReference type="InterPro" id="IPR011006">
    <property type="entry name" value="CheY-like_superfamily"/>
</dbReference>
<dbReference type="STRING" id="526222.Desal_3387"/>
<dbReference type="KEGG" id="dsa:Desal_3387"/>
<dbReference type="GO" id="GO:0000160">
    <property type="term" value="P:phosphorelay signal transduction system"/>
    <property type="evidence" value="ECO:0007669"/>
    <property type="project" value="InterPro"/>
</dbReference>
<dbReference type="eggNOG" id="COG0457">
    <property type="taxonomic scope" value="Bacteria"/>
</dbReference>
<feature type="domain" description="Response regulatory" evidence="3">
    <location>
        <begin position="19"/>
        <end position="141"/>
    </location>
</feature>
<dbReference type="Gene3D" id="3.40.50.2300">
    <property type="match status" value="1"/>
</dbReference>
<evidence type="ECO:0000313" key="5">
    <source>
        <dbReference type="Proteomes" id="UP000002601"/>
    </source>
</evidence>
<dbReference type="InterPro" id="IPR001789">
    <property type="entry name" value="Sig_transdc_resp-reg_receiver"/>
</dbReference>
<gene>
    <name evidence="4" type="ordered locus">Desal_3387</name>
</gene>
<dbReference type="InterPro" id="IPR019734">
    <property type="entry name" value="TPR_rpt"/>
</dbReference>
<keyword evidence="5" id="KW-1185">Reference proteome</keyword>
<dbReference type="PROSITE" id="PS50293">
    <property type="entry name" value="TPR_REGION"/>
    <property type="match status" value="1"/>
</dbReference>
<dbReference type="Pfam" id="PF13414">
    <property type="entry name" value="TPR_11"/>
    <property type="match status" value="1"/>
</dbReference>
<proteinExistence type="predicted"/>
<feature type="repeat" description="TPR" evidence="2">
    <location>
        <begin position="325"/>
        <end position="358"/>
    </location>
</feature>